<protein>
    <submittedName>
        <fullName evidence="1">Uncharacterized protein</fullName>
    </submittedName>
</protein>
<proteinExistence type="predicted"/>
<comment type="caution">
    <text evidence="1">The sequence shown here is derived from an EMBL/GenBank/DDBJ whole genome shotgun (WGS) entry which is preliminary data.</text>
</comment>
<name>A0A6L2L9R7_TANCI</name>
<reference evidence="1" key="1">
    <citation type="journal article" date="2019" name="Sci. Rep.">
        <title>Draft genome of Tanacetum cinerariifolium, the natural source of mosquito coil.</title>
        <authorList>
            <person name="Yamashiro T."/>
            <person name="Shiraishi A."/>
            <person name="Satake H."/>
            <person name="Nakayama K."/>
        </authorList>
    </citation>
    <scope>NUCLEOTIDE SEQUENCE</scope>
</reference>
<dbReference type="EMBL" id="BKCJ010003910">
    <property type="protein sequence ID" value="GEU57899.1"/>
    <property type="molecule type" value="Genomic_DNA"/>
</dbReference>
<sequence length="542" mass="61819">MRMVTHSLEGYEFEKTCNNDKNLSKIQLEHEKEDELVAVAVKVVYECRHWMVDCMMVVKEIENGLLENVEKLEWWFQQDINDEGEKDEEDEGGGENCPKCENLVDGHYCQGCALLRKKFKEDLFTYCIEDGILQDSFKPSNGNTNVVNALQEPFVIKQDPVKIPHKVLHKSTTIVVTGVLPVCYDDDDEDYTIAITLKEPDNSLSMGDEHLDTIPATESDEFINSSVENLVPNPSKSEGEYECDVPACEDFTFFSILLFDVDYDFSSSDDQSFFDEDIPKKIYLNPFFNEEIISMKIDLHHFNAESNLIESLLNHDSSIISSSSKIDSLFNEFAGELTLLKSIPSRINETDCNPKEEIRLIKILLYDNSSPQIDLSFTSDDPMPPGIDEDDYNSERDILILEELLSNDSLSLPENESFYFDIPSSSRPPAKPLDGNSGILNVKVMGDIYEHKVPMPRHMLTQPTLVLNQEKSPGLLSHQGHEAFQPSTECLMRIYRRNIPILDVSFLHFYPLLQAQVWGNWVKLSNPKQALCGRHPMLILSF</sequence>
<dbReference type="AlphaFoldDB" id="A0A6L2L9R7"/>
<gene>
    <name evidence="1" type="ORF">Tci_029877</name>
</gene>
<organism evidence="1">
    <name type="scientific">Tanacetum cinerariifolium</name>
    <name type="common">Dalmatian daisy</name>
    <name type="synonym">Chrysanthemum cinerariifolium</name>
    <dbReference type="NCBI Taxonomy" id="118510"/>
    <lineage>
        <taxon>Eukaryota</taxon>
        <taxon>Viridiplantae</taxon>
        <taxon>Streptophyta</taxon>
        <taxon>Embryophyta</taxon>
        <taxon>Tracheophyta</taxon>
        <taxon>Spermatophyta</taxon>
        <taxon>Magnoliopsida</taxon>
        <taxon>eudicotyledons</taxon>
        <taxon>Gunneridae</taxon>
        <taxon>Pentapetalae</taxon>
        <taxon>asterids</taxon>
        <taxon>campanulids</taxon>
        <taxon>Asterales</taxon>
        <taxon>Asteraceae</taxon>
        <taxon>Asteroideae</taxon>
        <taxon>Anthemideae</taxon>
        <taxon>Anthemidinae</taxon>
        <taxon>Tanacetum</taxon>
    </lineage>
</organism>
<evidence type="ECO:0000313" key="1">
    <source>
        <dbReference type="EMBL" id="GEU57899.1"/>
    </source>
</evidence>
<accession>A0A6L2L9R7</accession>